<comment type="subcellular location">
    <subcellularLocation>
        <location evidence="1">Cell membrane</location>
        <topology evidence="1">Multi-pass membrane protein</topology>
    </subcellularLocation>
</comment>
<accession>A0ABS7EJ78</accession>
<keyword evidence="2" id="KW-0813">Transport</keyword>
<keyword evidence="5 7" id="KW-1133">Transmembrane helix</keyword>
<dbReference type="RefSeq" id="WP_220105032.1">
    <property type="nucleotide sequence ID" value="NZ_JAHZSS010000022.1"/>
</dbReference>
<feature type="transmembrane region" description="Helical" evidence="7">
    <location>
        <begin position="33"/>
        <end position="50"/>
    </location>
</feature>
<dbReference type="Pfam" id="PF01891">
    <property type="entry name" value="CbiM"/>
    <property type="match status" value="1"/>
</dbReference>
<evidence type="ECO:0000313" key="8">
    <source>
        <dbReference type="EMBL" id="MBW8192408.1"/>
    </source>
</evidence>
<evidence type="ECO:0000313" key="9">
    <source>
        <dbReference type="Proteomes" id="UP001166251"/>
    </source>
</evidence>
<dbReference type="Gene3D" id="1.10.1760.20">
    <property type="match status" value="1"/>
</dbReference>
<sequence length="212" mass="24044">MTWSLVGIALWALLLYQLSPSWCLSQLRNSSTLSRNFATCIAALAVLWHLKIELIEGLALHFLLVTAVTLILGFRISCIATSSAMLLLAATNQITWQQLPEHWLIHIFPIIVMSYLLLLISRKYLPRHLFVYIFVNAFLTAAVAIALSIGIQALWYNLTGQYSSDQINQYLLRMLPLMVFPEALLNGMLITVLAVYTPHNLCTYRDSEYLNN</sequence>
<feature type="transmembrane region" description="Helical" evidence="7">
    <location>
        <begin position="175"/>
        <end position="196"/>
    </location>
</feature>
<keyword evidence="9" id="KW-1185">Reference proteome</keyword>
<name>A0ABS7EJ78_9GAMM</name>
<feature type="transmembrane region" description="Helical" evidence="7">
    <location>
        <begin position="62"/>
        <end position="91"/>
    </location>
</feature>
<dbReference type="Proteomes" id="UP001166251">
    <property type="component" value="Unassembled WGS sequence"/>
</dbReference>
<dbReference type="EMBL" id="JAHZSS010000022">
    <property type="protein sequence ID" value="MBW8192408.1"/>
    <property type="molecule type" value="Genomic_DNA"/>
</dbReference>
<evidence type="ECO:0000256" key="5">
    <source>
        <dbReference type="ARBA" id="ARBA00022989"/>
    </source>
</evidence>
<proteinExistence type="predicted"/>
<feature type="transmembrane region" description="Helical" evidence="7">
    <location>
        <begin position="103"/>
        <end position="120"/>
    </location>
</feature>
<protein>
    <submittedName>
        <fullName evidence="8">Energy-coupling factor ABC transporter permease</fullName>
    </submittedName>
</protein>
<comment type="caution">
    <text evidence="8">The sequence shown here is derived from an EMBL/GenBank/DDBJ whole genome shotgun (WGS) entry which is preliminary data.</text>
</comment>
<evidence type="ECO:0000256" key="6">
    <source>
        <dbReference type="ARBA" id="ARBA00023136"/>
    </source>
</evidence>
<evidence type="ECO:0000256" key="4">
    <source>
        <dbReference type="ARBA" id="ARBA00022692"/>
    </source>
</evidence>
<gene>
    <name evidence="8" type="ORF">K0504_15325</name>
</gene>
<reference evidence="8" key="1">
    <citation type="submission" date="2021-07" db="EMBL/GenBank/DDBJ databases">
        <title>Neiella marina sp. nov., isolated from the intestinal content of sea cucumber Apostichopus japonicus.</title>
        <authorList>
            <person name="Bai X."/>
        </authorList>
    </citation>
    <scope>NUCLEOTIDE SEQUENCE</scope>
    <source>
        <strain evidence="8">126</strain>
    </source>
</reference>
<keyword evidence="4 7" id="KW-0812">Transmembrane</keyword>
<feature type="transmembrane region" description="Helical" evidence="7">
    <location>
        <begin position="129"/>
        <end position="155"/>
    </location>
</feature>
<evidence type="ECO:0000256" key="2">
    <source>
        <dbReference type="ARBA" id="ARBA00022448"/>
    </source>
</evidence>
<evidence type="ECO:0000256" key="1">
    <source>
        <dbReference type="ARBA" id="ARBA00004651"/>
    </source>
</evidence>
<evidence type="ECO:0000256" key="3">
    <source>
        <dbReference type="ARBA" id="ARBA00022475"/>
    </source>
</evidence>
<keyword evidence="6 7" id="KW-0472">Membrane</keyword>
<evidence type="ECO:0000256" key="7">
    <source>
        <dbReference type="SAM" id="Phobius"/>
    </source>
</evidence>
<dbReference type="InterPro" id="IPR002751">
    <property type="entry name" value="CbiM/NikMN"/>
</dbReference>
<organism evidence="8 9">
    <name type="scientific">Neiella holothuriorum</name>
    <dbReference type="NCBI Taxonomy" id="2870530"/>
    <lineage>
        <taxon>Bacteria</taxon>
        <taxon>Pseudomonadati</taxon>
        <taxon>Pseudomonadota</taxon>
        <taxon>Gammaproteobacteria</taxon>
        <taxon>Alteromonadales</taxon>
        <taxon>Echinimonadaceae</taxon>
        <taxon>Neiella</taxon>
    </lineage>
</organism>
<keyword evidence="3" id="KW-1003">Cell membrane</keyword>